<comment type="cofactor">
    <cofactor evidence="1">
        <name>FAD</name>
        <dbReference type="ChEBI" id="CHEBI:57692"/>
    </cofactor>
</comment>
<dbReference type="GO" id="GO:0016491">
    <property type="term" value="F:oxidoreductase activity"/>
    <property type="evidence" value="ECO:0007669"/>
    <property type="project" value="InterPro"/>
</dbReference>
<dbReference type="Gene3D" id="3.50.50.60">
    <property type="entry name" value="FAD/NAD(P)-binding domain"/>
    <property type="match status" value="2"/>
</dbReference>
<protein>
    <recommendedName>
        <fullName evidence="4">FAD/NAD(P)-binding domain-containing protein</fullName>
    </recommendedName>
</protein>
<dbReference type="InterPro" id="IPR050260">
    <property type="entry name" value="FAD-bd_OxRdtase"/>
</dbReference>
<gene>
    <name evidence="5" type="ORF">COV05_04530</name>
</gene>
<keyword evidence="3" id="KW-0274">FAD</keyword>
<sequence length="394" mass="43814">MRYLIIGGGIAGMTAGEALRKSDAKAEITIVDEEQHPLYSRVLLGHYLKGKVPRERVFLKQEDWYHQHTIEWLPGTIAEHLDVKNKFVRLSNGREYPYDKLLIATGTAPRPLDVDLRGVSYLRTIDDADHLLQLLSEQKKGARMGIYGSGFIACEYLELFRELGLPITLAFRGDRFWSRALLPEAGELVNKVLVEGGVELHTHSNLQDLVGEKELKGFVIEEGTQEVSILGVGIGVVPDFTWLADAGVEIGKGIKTDEFLQTNVPDVFAAGDVAEFKDVVLGRQLVIMNWQNAMSQGRHVAKVMSGEQVPFELVSSYSINVFGLEAIFLGDVEVSEADEVYVVGSLESGGITQVFERNKRVVGGVLLNRNRDRILITKAIKNKQSFSELEFVTD</sequence>
<evidence type="ECO:0000256" key="3">
    <source>
        <dbReference type="ARBA" id="ARBA00022827"/>
    </source>
</evidence>
<dbReference type="PRINTS" id="PR00411">
    <property type="entry name" value="PNDRDTASEI"/>
</dbReference>
<dbReference type="PANTHER" id="PTHR43429">
    <property type="entry name" value="PYRIDINE NUCLEOTIDE-DISULFIDE OXIDOREDUCTASE DOMAIN-CONTAINING"/>
    <property type="match status" value="1"/>
</dbReference>
<dbReference type="PANTHER" id="PTHR43429:SF3">
    <property type="entry name" value="NITRITE REDUCTASE [NAD(P)H]"/>
    <property type="match status" value="1"/>
</dbReference>
<dbReference type="Proteomes" id="UP000231436">
    <property type="component" value="Unassembled WGS sequence"/>
</dbReference>
<reference evidence="6" key="1">
    <citation type="submission" date="2017-09" db="EMBL/GenBank/DDBJ databases">
        <title>Depth-based differentiation of microbial function through sediment-hosted aquifers and enrichment of novel symbionts in the deep terrestrial subsurface.</title>
        <authorList>
            <person name="Probst A.J."/>
            <person name="Ladd B."/>
            <person name="Jarett J.K."/>
            <person name="Geller-Mcgrath D.E."/>
            <person name="Sieber C.M.K."/>
            <person name="Emerson J.B."/>
            <person name="Anantharaman K."/>
            <person name="Thomas B.C."/>
            <person name="Malmstrom R."/>
            <person name="Stieglmeier M."/>
            <person name="Klingl A."/>
            <person name="Woyke T."/>
            <person name="Ryan C.M."/>
            <person name="Banfield J.F."/>
        </authorList>
    </citation>
    <scope>NUCLEOTIDE SEQUENCE [LARGE SCALE GENOMIC DNA]</scope>
</reference>
<dbReference type="AlphaFoldDB" id="A0A2M8LG72"/>
<evidence type="ECO:0000313" key="6">
    <source>
        <dbReference type="Proteomes" id="UP000231436"/>
    </source>
</evidence>
<dbReference type="EMBL" id="PFEU01000019">
    <property type="protein sequence ID" value="PJE76442.1"/>
    <property type="molecule type" value="Genomic_DNA"/>
</dbReference>
<comment type="caution">
    <text evidence="5">The sequence shown here is derived from an EMBL/GenBank/DDBJ whole genome shotgun (WGS) entry which is preliminary data.</text>
</comment>
<accession>A0A2M8LG72</accession>
<dbReference type="Pfam" id="PF07992">
    <property type="entry name" value="Pyr_redox_2"/>
    <property type="match status" value="1"/>
</dbReference>
<organism evidence="5 6">
    <name type="scientific">Candidatus Uhrbacteria bacterium CG10_big_fil_rev_8_21_14_0_10_48_16</name>
    <dbReference type="NCBI Taxonomy" id="1975038"/>
    <lineage>
        <taxon>Bacteria</taxon>
        <taxon>Candidatus Uhriibacteriota</taxon>
    </lineage>
</organism>
<dbReference type="InterPro" id="IPR016156">
    <property type="entry name" value="FAD/NAD-linked_Rdtase_dimer_sf"/>
</dbReference>
<evidence type="ECO:0000259" key="4">
    <source>
        <dbReference type="Pfam" id="PF07992"/>
    </source>
</evidence>
<dbReference type="SUPFAM" id="SSF51905">
    <property type="entry name" value="FAD/NAD(P)-binding domain"/>
    <property type="match status" value="2"/>
</dbReference>
<dbReference type="Gene3D" id="3.30.390.30">
    <property type="match status" value="1"/>
</dbReference>
<proteinExistence type="predicted"/>
<evidence type="ECO:0000256" key="2">
    <source>
        <dbReference type="ARBA" id="ARBA00022630"/>
    </source>
</evidence>
<evidence type="ECO:0000256" key="1">
    <source>
        <dbReference type="ARBA" id="ARBA00001974"/>
    </source>
</evidence>
<keyword evidence="2" id="KW-0285">Flavoprotein</keyword>
<evidence type="ECO:0000313" key="5">
    <source>
        <dbReference type="EMBL" id="PJE76442.1"/>
    </source>
</evidence>
<dbReference type="InterPro" id="IPR023753">
    <property type="entry name" value="FAD/NAD-binding_dom"/>
</dbReference>
<name>A0A2M8LG72_9BACT</name>
<feature type="domain" description="FAD/NAD(P)-binding" evidence="4">
    <location>
        <begin position="2"/>
        <end position="297"/>
    </location>
</feature>
<dbReference type="PRINTS" id="PR00368">
    <property type="entry name" value="FADPNR"/>
</dbReference>
<dbReference type="InterPro" id="IPR036188">
    <property type="entry name" value="FAD/NAD-bd_sf"/>
</dbReference>